<dbReference type="GO" id="GO:0097363">
    <property type="term" value="F:protein O-acetylglucosaminyltransferase activity"/>
    <property type="evidence" value="ECO:0007669"/>
    <property type="project" value="TreeGrafter"/>
</dbReference>
<feature type="domain" description="Glycosyltransferase 61 catalytic" evidence="1">
    <location>
        <begin position="381"/>
        <end position="558"/>
    </location>
</feature>
<dbReference type="Gene3D" id="1.25.40.10">
    <property type="entry name" value="Tetratricopeptide repeat domain"/>
    <property type="match status" value="2"/>
</dbReference>
<dbReference type="InterPro" id="IPR011990">
    <property type="entry name" value="TPR-like_helical_dom_sf"/>
</dbReference>
<dbReference type="PANTHER" id="PTHR44366:SF1">
    <property type="entry name" value="UDP-N-ACETYLGLUCOSAMINE--PEPTIDE N-ACETYLGLUCOSAMINYLTRANSFERASE 110 KDA SUBUNIT"/>
    <property type="match status" value="1"/>
</dbReference>
<dbReference type="AlphaFoldDB" id="A0A1J5THF5"/>
<proteinExistence type="predicted"/>
<dbReference type="GO" id="GO:0006493">
    <property type="term" value="P:protein O-linked glycosylation"/>
    <property type="evidence" value="ECO:0007669"/>
    <property type="project" value="InterPro"/>
</dbReference>
<evidence type="ECO:0000259" key="1">
    <source>
        <dbReference type="Pfam" id="PF04577"/>
    </source>
</evidence>
<protein>
    <submittedName>
        <fullName evidence="2">Tetratricopeptide repeat protein</fullName>
    </submittedName>
</protein>
<reference evidence="2" key="1">
    <citation type="submission" date="2016-10" db="EMBL/GenBank/DDBJ databases">
        <title>Sequence of Gallionella enrichment culture.</title>
        <authorList>
            <person name="Poehlein A."/>
            <person name="Muehling M."/>
            <person name="Daniel R."/>
        </authorList>
    </citation>
    <scope>NUCLEOTIDE SEQUENCE</scope>
</reference>
<dbReference type="PROSITE" id="PS50005">
    <property type="entry name" value="TPR"/>
    <property type="match status" value="1"/>
</dbReference>
<sequence>MAAVKTICDDDEVILSEDQIKPVPIAEAFDLASQHLQAGRLIEAEVLCHQMLAAEPNHPDVLHMLGVIAYEAGMYEVAAELFGGVIGIAQNFAQAHFNLGNTLKKLGMRDEAIICYQNTVLLNSGYAEAYYNLGSLFQDQGKLTESLDCYNKAIATGSGHADAFSRLLEVLKKLGIQLEPLPADLVHKTLDSFVDYFIRNPFVSTAPLAEAFSGLFASWPGRESDGSSVQFGNIHDKNRIDLFKVECSVEALGRERFLAKVGKQVDISTLESSAFCKVTRLDELSSGFVYFDSLSCKQSKVPSLSGKQAVIRQHSVVALSDARLCIGYQGFAVFDADDHFVNDVCWGDGVLFALADRAKLPPVQTFDGTVMPLCGVWGSEYFHWVLEMLPRLLLVLQAGYRLEDVDLFLVDRKLPHLMEFLEVLGIRLERVAEWRSMPHLKASKLLFTSSPVNYDFGRPLPSILIEPWISQGLHRAYALTCDGKTKRRIYIDRENARYRKVANNAAVKALLERYGFESHCLESLSLQEKRALFSCAEMVVGPAGAGFSNLMLCNEGAKALILYQEDFATDSFWSICNNNGLVHFHLLCKAADAHGLPKFSPAELNDDLLVDVDELERSVNLMVDYIPQLAHLAGATA</sequence>
<dbReference type="Pfam" id="PF04577">
    <property type="entry name" value="Glyco_transf_61"/>
    <property type="match status" value="1"/>
</dbReference>
<dbReference type="Pfam" id="PF14559">
    <property type="entry name" value="TPR_19"/>
    <property type="match status" value="1"/>
</dbReference>
<dbReference type="InterPro" id="IPR019734">
    <property type="entry name" value="TPR_rpt"/>
</dbReference>
<organism evidence="2">
    <name type="scientific">mine drainage metagenome</name>
    <dbReference type="NCBI Taxonomy" id="410659"/>
    <lineage>
        <taxon>unclassified sequences</taxon>
        <taxon>metagenomes</taxon>
        <taxon>ecological metagenomes</taxon>
    </lineage>
</organism>
<dbReference type="SMART" id="SM00028">
    <property type="entry name" value="TPR"/>
    <property type="match status" value="4"/>
</dbReference>
<dbReference type="EMBL" id="MLJW01000020">
    <property type="protein sequence ID" value="OIR11454.1"/>
    <property type="molecule type" value="Genomic_DNA"/>
</dbReference>
<name>A0A1J5THF5_9ZZZZ</name>
<dbReference type="Pfam" id="PF00515">
    <property type="entry name" value="TPR_1"/>
    <property type="match status" value="1"/>
</dbReference>
<accession>A0A1J5THF5</accession>
<comment type="caution">
    <text evidence="2">The sequence shown here is derived from an EMBL/GenBank/DDBJ whole genome shotgun (WGS) entry which is preliminary data.</text>
</comment>
<dbReference type="SUPFAM" id="SSF48452">
    <property type="entry name" value="TPR-like"/>
    <property type="match status" value="1"/>
</dbReference>
<dbReference type="PROSITE" id="PS50293">
    <property type="entry name" value="TPR_REGION"/>
    <property type="match status" value="1"/>
</dbReference>
<dbReference type="InterPro" id="IPR037919">
    <property type="entry name" value="OGT"/>
</dbReference>
<dbReference type="PANTHER" id="PTHR44366">
    <property type="entry name" value="UDP-N-ACETYLGLUCOSAMINE--PEPTIDE N-ACETYLGLUCOSAMINYLTRANSFERASE 110 KDA SUBUNIT"/>
    <property type="match status" value="1"/>
</dbReference>
<evidence type="ECO:0000313" key="2">
    <source>
        <dbReference type="EMBL" id="OIR11454.1"/>
    </source>
</evidence>
<dbReference type="InterPro" id="IPR049625">
    <property type="entry name" value="Glyco_transf_61_cat"/>
</dbReference>
<gene>
    <name evidence="2" type="ORF">GALL_69470</name>
</gene>